<dbReference type="Gene3D" id="3.20.20.80">
    <property type="entry name" value="Glycosidases"/>
    <property type="match status" value="1"/>
</dbReference>
<evidence type="ECO:0000259" key="7">
    <source>
        <dbReference type="PROSITE" id="PS51764"/>
    </source>
</evidence>
<evidence type="ECO:0000256" key="3">
    <source>
        <dbReference type="ARBA" id="ARBA00023295"/>
    </source>
</evidence>
<evidence type="ECO:0000256" key="4">
    <source>
        <dbReference type="PROSITE-ProRule" id="PRU01100"/>
    </source>
</evidence>
<dbReference type="PANTHER" id="PTHR40079:SF4">
    <property type="entry name" value="GH26 DOMAIN-CONTAINING PROTEIN-RELATED"/>
    <property type="match status" value="1"/>
</dbReference>
<feature type="signal peptide" evidence="6">
    <location>
        <begin position="1"/>
        <end position="33"/>
    </location>
</feature>
<dbReference type="PANTHER" id="PTHR40079">
    <property type="entry name" value="MANNAN ENDO-1,4-BETA-MANNOSIDASE E-RELATED"/>
    <property type="match status" value="1"/>
</dbReference>
<feature type="chain" id="PRO_5007296411" evidence="6">
    <location>
        <begin position="34"/>
        <end position="571"/>
    </location>
</feature>
<dbReference type="PROSITE" id="PS51764">
    <property type="entry name" value="GH26"/>
    <property type="match status" value="1"/>
</dbReference>
<dbReference type="InterPro" id="IPR000805">
    <property type="entry name" value="Glyco_hydro_26"/>
</dbReference>
<proteinExistence type="inferred from homology"/>
<evidence type="ECO:0000256" key="5">
    <source>
        <dbReference type="SAM" id="MobiDB-lite"/>
    </source>
</evidence>
<organism evidence="8 9">
    <name type="scientific">Gonapodya prolifera (strain JEL478)</name>
    <name type="common">Monoblepharis prolifera</name>
    <dbReference type="NCBI Taxonomy" id="1344416"/>
    <lineage>
        <taxon>Eukaryota</taxon>
        <taxon>Fungi</taxon>
        <taxon>Fungi incertae sedis</taxon>
        <taxon>Chytridiomycota</taxon>
        <taxon>Chytridiomycota incertae sedis</taxon>
        <taxon>Monoblepharidomycetes</taxon>
        <taxon>Monoblepharidales</taxon>
        <taxon>Gonapodyaceae</taxon>
        <taxon>Gonapodya</taxon>
    </lineage>
</organism>
<feature type="active site" description="Proton donor" evidence="4">
    <location>
        <position position="283"/>
    </location>
</feature>
<keyword evidence="6" id="KW-0732">Signal</keyword>
<evidence type="ECO:0000256" key="2">
    <source>
        <dbReference type="ARBA" id="ARBA00022801"/>
    </source>
</evidence>
<feature type="compositionally biased region" description="Polar residues" evidence="5">
    <location>
        <begin position="39"/>
        <end position="63"/>
    </location>
</feature>
<dbReference type="OrthoDB" id="428177at2759"/>
<dbReference type="SUPFAM" id="SSF51445">
    <property type="entry name" value="(Trans)glycosidases"/>
    <property type="match status" value="1"/>
</dbReference>
<dbReference type="GO" id="GO:0016985">
    <property type="term" value="F:mannan endo-1,4-beta-mannosidase activity"/>
    <property type="evidence" value="ECO:0007669"/>
    <property type="project" value="InterPro"/>
</dbReference>
<dbReference type="Proteomes" id="UP000070544">
    <property type="component" value="Unassembled WGS sequence"/>
</dbReference>
<feature type="region of interest" description="Disordered" evidence="5">
    <location>
        <begin position="37"/>
        <end position="103"/>
    </location>
</feature>
<evidence type="ECO:0000256" key="1">
    <source>
        <dbReference type="ARBA" id="ARBA00007754"/>
    </source>
</evidence>
<keyword evidence="9" id="KW-1185">Reference proteome</keyword>
<keyword evidence="3 4" id="KW-0326">Glycosidase</keyword>
<evidence type="ECO:0000256" key="6">
    <source>
        <dbReference type="SAM" id="SignalP"/>
    </source>
</evidence>
<gene>
    <name evidence="8" type="ORF">M427DRAFT_66871</name>
</gene>
<dbReference type="Pfam" id="PF02156">
    <property type="entry name" value="Glyco_hydro_26"/>
    <property type="match status" value="1"/>
</dbReference>
<evidence type="ECO:0000313" key="8">
    <source>
        <dbReference type="EMBL" id="KXS19713.1"/>
    </source>
</evidence>
<dbReference type="AlphaFoldDB" id="A0A139AT30"/>
<feature type="domain" description="GH26" evidence="7">
    <location>
        <begin position="165"/>
        <end position="479"/>
    </location>
</feature>
<feature type="compositionally biased region" description="Low complexity" evidence="5">
    <location>
        <begin position="76"/>
        <end position="103"/>
    </location>
</feature>
<reference evidence="8 9" key="1">
    <citation type="journal article" date="2015" name="Genome Biol. Evol.">
        <title>Phylogenomic analyses indicate that early fungi evolved digesting cell walls of algal ancestors of land plants.</title>
        <authorList>
            <person name="Chang Y."/>
            <person name="Wang S."/>
            <person name="Sekimoto S."/>
            <person name="Aerts A.L."/>
            <person name="Choi C."/>
            <person name="Clum A."/>
            <person name="LaButti K.M."/>
            <person name="Lindquist E.A."/>
            <person name="Yee Ngan C."/>
            <person name="Ohm R.A."/>
            <person name="Salamov A.A."/>
            <person name="Grigoriev I.V."/>
            <person name="Spatafora J.W."/>
            <person name="Berbee M.L."/>
        </authorList>
    </citation>
    <scope>NUCLEOTIDE SEQUENCE [LARGE SCALE GENOMIC DNA]</scope>
    <source>
        <strain evidence="8 9">JEL478</strain>
    </source>
</reference>
<evidence type="ECO:0000313" key="9">
    <source>
        <dbReference type="Proteomes" id="UP000070544"/>
    </source>
</evidence>
<feature type="active site" description="Nucleophile" evidence="4">
    <location>
        <position position="414"/>
    </location>
</feature>
<accession>A0A139AT30</accession>
<dbReference type="EMBL" id="KQ965737">
    <property type="protein sequence ID" value="KXS19713.1"/>
    <property type="molecule type" value="Genomic_DNA"/>
</dbReference>
<keyword evidence="2 4" id="KW-0378">Hydrolase</keyword>
<dbReference type="InterPro" id="IPR022790">
    <property type="entry name" value="GH26_dom"/>
</dbReference>
<dbReference type="InterPro" id="IPR017853">
    <property type="entry name" value="GH"/>
</dbReference>
<name>A0A139AT30_GONPJ</name>
<sequence>MPARSHPRVRAHAAFALLVVVASLLLPYLGAVAFPQPTQPASTTARVTGRTVSTGSRSATVSASAGARSQAPSTVSPAPTQPAQLTTQTPTPTTPFTTSTVQQSTTTTWATPTVCDTIYAKYQAAFDRNVSLTDPQDYLDWEQNLCSLQHPGGIFFVRPSEDAVKPHWLGPVELLGGIPVPYGKLLYGTYLDQMDNPTAYNQRTGLNALLFGDFYEFPLTDGWYQWNYQKLQNWMSHGSIMIVTLEPKGGLDKITDAAIAELIVELIKLNAKGISVIVRFAHEMNGSWYSWSQQPRLYRQAFRRVANAVHAHVPAAAMLWAPNIAAGYPFGSGPPVNSTNFKEMDTNGDGVIDGKDDPYHPYYPGDEYVDWVETQNNLPPPNQLEGLFTGTSFGGPNFMKRYAMDKQKPFIHAETGAFWNPTSGPTPTMLEMKRAWWRQVYSNELLNKYPIKAAMWFDIDKREGTQYPTFEGEDMFNIPLFHEISTSFQSLGDVITGDVESAIGGAAANGDMEEATLLGKGMGRATGSALLLGEAFGGVPIFHELAVSGDSLGTMIGGDDDELARRHWKDG</sequence>
<comment type="similarity">
    <text evidence="1 4">Belongs to the glycosyl hydrolase 26 family.</text>
</comment>
<dbReference type="GO" id="GO:0006080">
    <property type="term" value="P:substituted mannan metabolic process"/>
    <property type="evidence" value="ECO:0007669"/>
    <property type="project" value="InterPro"/>
</dbReference>
<protein>
    <submittedName>
        <fullName evidence="8">Glycoside hydrolase family 26 protein</fullName>
    </submittedName>
</protein>